<feature type="region of interest" description="Disordered" evidence="2">
    <location>
        <begin position="88"/>
        <end position="125"/>
    </location>
</feature>
<proteinExistence type="predicted"/>
<feature type="compositionally biased region" description="Basic and acidic residues" evidence="2">
    <location>
        <begin position="2183"/>
        <end position="2203"/>
    </location>
</feature>
<comment type="caution">
    <text evidence="4">The sequence shown here is derived from an EMBL/GenBank/DDBJ whole genome shotgun (WGS) entry which is preliminary data.</text>
</comment>
<feature type="compositionally biased region" description="Basic and acidic residues" evidence="2">
    <location>
        <begin position="1478"/>
        <end position="1492"/>
    </location>
</feature>
<dbReference type="PANTHER" id="PTHR45999">
    <property type="entry name" value="UNC-13-4A, ISOFORM B"/>
    <property type="match status" value="1"/>
</dbReference>
<dbReference type="OrthoDB" id="5982964at2759"/>
<feature type="compositionally biased region" description="Basic and acidic residues" evidence="2">
    <location>
        <begin position="1055"/>
        <end position="1081"/>
    </location>
</feature>
<keyword evidence="1" id="KW-0268">Exocytosis</keyword>
<evidence type="ECO:0000256" key="1">
    <source>
        <dbReference type="ARBA" id="ARBA00022483"/>
    </source>
</evidence>
<dbReference type="InterPro" id="IPR014772">
    <property type="entry name" value="Munc13_dom-2"/>
</dbReference>
<evidence type="ECO:0000256" key="2">
    <source>
        <dbReference type="SAM" id="MobiDB-lite"/>
    </source>
</evidence>
<feature type="compositionally biased region" description="Polar residues" evidence="2">
    <location>
        <begin position="710"/>
        <end position="734"/>
    </location>
</feature>
<reference evidence="4" key="1">
    <citation type="submission" date="2023-01" db="EMBL/GenBank/DDBJ databases">
        <title>Genome assembly of the deep-sea coral Lophelia pertusa.</title>
        <authorList>
            <person name="Herrera S."/>
            <person name="Cordes E."/>
        </authorList>
    </citation>
    <scope>NUCLEOTIDE SEQUENCE</scope>
    <source>
        <strain evidence="4">USNM1676648</strain>
        <tissue evidence="4">Polyp</tissue>
    </source>
</reference>
<feature type="region of interest" description="Disordered" evidence="2">
    <location>
        <begin position="1544"/>
        <end position="1577"/>
    </location>
</feature>
<evidence type="ECO:0000313" key="5">
    <source>
        <dbReference type="Proteomes" id="UP001163046"/>
    </source>
</evidence>
<dbReference type="PROSITE" id="PS51259">
    <property type="entry name" value="MHD2"/>
    <property type="match status" value="1"/>
</dbReference>
<feature type="compositionally biased region" description="Polar residues" evidence="2">
    <location>
        <begin position="1003"/>
        <end position="1030"/>
    </location>
</feature>
<dbReference type="Gene3D" id="1.20.58.1100">
    <property type="match status" value="1"/>
</dbReference>
<feature type="region of interest" description="Disordered" evidence="2">
    <location>
        <begin position="681"/>
        <end position="796"/>
    </location>
</feature>
<feature type="compositionally biased region" description="Basic and acidic residues" evidence="2">
    <location>
        <begin position="1544"/>
        <end position="1560"/>
    </location>
</feature>
<feature type="compositionally biased region" description="Polar residues" evidence="2">
    <location>
        <begin position="1354"/>
        <end position="1365"/>
    </location>
</feature>
<gene>
    <name evidence="4" type="ORF">OS493_011780</name>
</gene>
<feature type="region of interest" description="Disordered" evidence="2">
    <location>
        <begin position="186"/>
        <end position="218"/>
    </location>
</feature>
<feature type="compositionally biased region" description="Polar residues" evidence="2">
    <location>
        <begin position="88"/>
        <end position="102"/>
    </location>
</feature>
<feature type="compositionally biased region" description="Basic and acidic residues" evidence="2">
    <location>
        <begin position="742"/>
        <end position="756"/>
    </location>
</feature>
<sequence length="2381" mass="264906">MDLWRPEWWDACVWKSGRNLVPQDQIERLLSLLLKAEERRWLASISPVNSSEHDDLQPAQEHENRDCSFVDVGSVLLRPSHYCLKVTANSTNPDRPSSQLKVVSNDSNSSGQGRSSHSRTSTASCISQESVGNLTAKHPLFELYKNAVLCAQYPVLSASQVGSPNTPYSPVSSPSSLPMQQRRFSFSKLPSSSSVPAGAKFKSNRRRQSESSDNGCVSPEVSAIPISSDALQELVRNVFELGRRQHKFYCESEIPNQVPRAKDHQRFLVEELLRQHVVLVRNHHPFYSVQAFMEKNAYDGWVIAEKEKIDALIRGFWHYARPPVHELPLERPDFHKQYVDLMKRLIKYESKHKEPHPVYGGAFPSARLPSPACRLLREFELRYGVGRLFCKISYLEYLVKYFENFEHWYIEHIIVSLQDVMDDVFVCQEIFVAEEFKMLLNILSSLLAKTEYSLTKIRRIFPADKDPKDGVSALVELFELTLESAKTLQNEFPSVFLTLPEARQFASKLATEPTCDLLASFLKDEMKNRYERIKVIASDELRQNFLSPQFLLKLILEIHHEVNYYNTSYKLAFSRYFDMMELAAFKFYSLLMSDVEQLCQNPPRTQRRDNVEPFMLRLAFRLSKLDKEWAKYIPYSHQRWRQPFQEFALQWLDAIGHSFRTLVPQLTSHDVWETVQVNIGGTQERDHEMMPGRSIPPGPQGSKSAPCLSLTPSQHSAFNAVGPSNGTPAKSTATEGLVKVIRGKEPLQPRKFLRERSPRRRRPGLSYSSSSSSEEETPSVRNAVTGRRAPKSDHIQQVQAQIHFPRAQIDSNAKIRSVEHQPSSLGEPSEEESPASTKVDPEKQQSLKDLGQGSSGLTKPTSLGEAISNPGTAQVGNVTVEESIQSGNIVEGNAQSDQPDETLDNHKNAKPGSSGYDNDKKSSSEKPQDDDQFSREVPDDFEQSQQVSKVDDPEEKKPKQPAVSDQPENGAAQLEESCMVKTFENGKGPESTQSNGFLEEAENITQPEMDQLEGSTENNEVEHSGSTMTEESCVVQPLENGKHPEGAKSSGSLHQLDEAESITKPEMDQLEGSTEKNEVEHSGSTMTEESCVVQPLENGKHPEAAKSSGAQCQLDGAENITRPEMDQLKCSTEKNEVECSGSTMTEESCAVQPLENGKPPEATKSSGSLCQLDGAENITQPEMDQLEDSTEKNEVECSGSTMTEESCAVQPLENSKHPEAATSSGSLCQLDGGESVTRPEMDQLEDSTEKNEVEHSGATITEESCVVQPLENSKHPEAATSSGSLFQLDKAENITRPKMDQAEGSTEKNDVERSGSTLTKESCVALPLENGESSVPTITHEPLEETGGVHLENETNPGGAQSESLHNVEKTESKVGQPVGSTEKLEGQSAASSSTTSAPDVNKDADQAFHGGDSTSDYSLDSRTSGSRNQSTPFENDTTDESDSEDSIHTSDSFHFIEDDWRTKALPSAGSRSLPNEHQQKQGESLEKEGSKSDPAPKLGFRAIAQVIEPIEDGGISGKGHSGSDQINSCQTCPERQSCCETEKDKISQDIPKQEADGNKKSTISAGRKVAQQRPSTPVNIAAPQNRLLAKLRGNESGSVGSKQSECSSFRTAVGSIHSGNSVESFHSARSSSTCSSLQPCQTSKCDSDHDSDISHSGDDVLHVLPVSSSFVDVICAVNRLAAFACHLCKILCPDESLQRGEHAAAVCSTSRDDDLRIESLGIKRILYHRLIQVMFAFVRLYSDNVLGMETCGLPDELLTEILGDRVQRHLRTQRDTRHLQGCRYNPSARQCCNTRDSSGTLIPPCEGMARTAVNPGEFEPLTQQMGVRMSSVAILRSILPWLLDHVTIAISNPDSMVSDQHHCRISSAEYELSLSYCENGPSLDGIPISSAAEGGRNDVPQPRTDVLHDPGVLNGHTEHLCRLEISQVKLLTYRINKFFKQVLRSLLDLNLPGFTIRKRLTPAMEFLSRELQKFRDVLYVENFNKFLTDLWTAVARNFEEESRRLVRRKSSASKQSQLLLQAVAHLMQFFHNGGDGLTYDTLAAPMDPTVQYLQLYTSPTDRLISMYHSLYKQVLIMQQQYRIDEFTSSASVSSHQASANAPADFVIQAMLKDLHAFRKCFSGAALVEWMENYVRSNGYDNLGVCIGSTETETGVELGQYLLERGMLICVCPPPRLNQQTSTERRRQEQTHEEDAPLAERGRVFVNEDVQPEIRINNITTRSSRSSPASSSRPASRSTEAASTGSGEEADCEDEDDDEDFLGGASDIWRRTNSVESERDTKFENHPKAFYKFICEEDSSRTEVKISLGITDRLNLPAKLNHILCVLYTRRDSEKAARTFLRKLPRGLLDEAVGSERGVQCYPMRGFVRLCKECECDKVCR</sequence>
<dbReference type="PANTHER" id="PTHR45999:SF6">
    <property type="entry name" value="MHD2 DOMAIN-CONTAINING PROTEIN"/>
    <property type="match status" value="1"/>
</dbReference>
<keyword evidence="5" id="KW-1185">Reference proteome</keyword>
<protein>
    <recommendedName>
        <fullName evidence="3">MHD2 domain-containing protein</fullName>
    </recommendedName>
</protein>
<feature type="compositionally biased region" description="Polar residues" evidence="2">
    <location>
        <begin position="869"/>
        <end position="897"/>
    </location>
</feature>
<accession>A0A9W9YE55</accession>
<feature type="compositionally biased region" description="Low complexity" evidence="2">
    <location>
        <begin position="104"/>
        <end position="122"/>
    </location>
</feature>
<feature type="region of interest" description="Disordered" evidence="2">
    <location>
        <begin position="817"/>
        <end position="1531"/>
    </location>
</feature>
<name>A0A9W9YE55_9CNID</name>
<feature type="compositionally biased region" description="Low complexity" evidence="2">
    <location>
        <begin position="1389"/>
        <end position="1398"/>
    </location>
</feature>
<feature type="region of interest" description="Disordered" evidence="2">
    <location>
        <begin position="2178"/>
        <end position="2258"/>
    </location>
</feature>
<evidence type="ECO:0000259" key="3">
    <source>
        <dbReference type="PROSITE" id="PS51259"/>
    </source>
</evidence>
<dbReference type="GO" id="GO:0006887">
    <property type="term" value="P:exocytosis"/>
    <property type="evidence" value="ECO:0007669"/>
    <property type="project" value="UniProtKB-KW"/>
</dbReference>
<dbReference type="EMBL" id="MU827782">
    <property type="protein sequence ID" value="KAJ7336566.1"/>
    <property type="molecule type" value="Genomic_DNA"/>
</dbReference>
<dbReference type="GO" id="GO:0099503">
    <property type="term" value="C:secretory vesicle"/>
    <property type="evidence" value="ECO:0007669"/>
    <property type="project" value="TreeGrafter"/>
</dbReference>
<dbReference type="InterPro" id="IPR052095">
    <property type="entry name" value="UNC-13_domain"/>
</dbReference>
<feature type="compositionally biased region" description="Acidic residues" evidence="2">
    <location>
        <begin position="2248"/>
        <end position="2258"/>
    </location>
</feature>
<evidence type="ECO:0000313" key="4">
    <source>
        <dbReference type="EMBL" id="KAJ7336566.1"/>
    </source>
</evidence>
<dbReference type="Proteomes" id="UP001163046">
    <property type="component" value="Unassembled WGS sequence"/>
</dbReference>
<feature type="compositionally biased region" description="Polar residues" evidence="2">
    <location>
        <begin position="1413"/>
        <end position="1434"/>
    </location>
</feature>
<feature type="compositionally biased region" description="Basic and acidic residues" evidence="2">
    <location>
        <begin position="1237"/>
        <end position="1255"/>
    </location>
</feature>
<feature type="compositionally biased region" description="Basic and acidic residues" evidence="2">
    <location>
        <begin position="1289"/>
        <end position="1313"/>
    </location>
</feature>
<feature type="compositionally biased region" description="Low complexity" evidence="2">
    <location>
        <begin position="2220"/>
        <end position="2244"/>
    </location>
</feature>
<feature type="compositionally biased region" description="Basic and acidic residues" evidence="2">
    <location>
        <begin position="1121"/>
        <end position="1137"/>
    </location>
</feature>
<feature type="domain" description="MHD2" evidence="3">
    <location>
        <begin position="1958"/>
        <end position="2068"/>
    </location>
</feature>
<feature type="compositionally biased region" description="Basic and acidic residues" evidence="2">
    <location>
        <begin position="949"/>
        <end position="958"/>
    </location>
</feature>
<feature type="compositionally biased region" description="Basic and acidic residues" evidence="2">
    <location>
        <begin position="917"/>
        <end position="938"/>
    </location>
</feature>
<organism evidence="4 5">
    <name type="scientific">Desmophyllum pertusum</name>
    <dbReference type="NCBI Taxonomy" id="174260"/>
    <lineage>
        <taxon>Eukaryota</taxon>
        <taxon>Metazoa</taxon>
        <taxon>Cnidaria</taxon>
        <taxon>Anthozoa</taxon>
        <taxon>Hexacorallia</taxon>
        <taxon>Scleractinia</taxon>
        <taxon>Caryophylliina</taxon>
        <taxon>Caryophylliidae</taxon>
        <taxon>Desmophyllum</taxon>
    </lineage>
</organism>